<protein>
    <submittedName>
        <fullName evidence="1">AAA family ATPase</fullName>
    </submittedName>
</protein>
<dbReference type="InterPro" id="IPR027417">
    <property type="entry name" value="P-loop_NTPase"/>
</dbReference>
<gene>
    <name evidence="1" type="ORF">L1F29_13330</name>
</gene>
<accession>A0ABY5SFI7</accession>
<name>A0ABY5SFI7_9BACL</name>
<dbReference type="RefSeq" id="WP_258388791.1">
    <property type="nucleotide sequence ID" value="NZ_CP091430.1"/>
</dbReference>
<evidence type="ECO:0000313" key="2">
    <source>
        <dbReference type="Proteomes" id="UP001057877"/>
    </source>
</evidence>
<dbReference type="SUPFAM" id="SSF52540">
    <property type="entry name" value="P-loop containing nucleoside triphosphate hydrolases"/>
    <property type="match status" value="1"/>
</dbReference>
<organism evidence="1 2">
    <name type="scientific">Paenibacillus spongiae</name>
    <dbReference type="NCBI Taxonomy" id="2909671"/>
    <lineage>
        <taxon>Bacteria</taxon>
        <taxon>Bacillati</taxon>
        <taxon>Bacillota</taxon>
        <taxon>Bacilli</taxon>
        <taxon>Bacillales</taxon>
        <taxon>Paenibacillaceae</taxon>
        <taxon>Paenibacillus</taxon>
    </lineage>
</organism>
<proteinExistence type="predicted"/>
<sequence length="209" mass="24469">MKIVIEGPSAVGKTKLCRSIEAEFAAYTVQETIVEPIPGCSPAEEAIHYLNQEVHRWQISEEMERKHPLVLLDTDPFKSLWFNKAFGYMNCMGLQELDIFFGPLVAAGELRFPDLYILLDADEHELQRRKEQDSHRERHEFEWVSLANEMRRRYYRQINHLLPGSVWFIHAIDADATVREVCRRIPILKPGKLSYDNYASMIRWLAVHN</sequence>
<keyword evidence="2" id="KW-1185">Reference proteome</keyword>
<reference evidence="1" key="1">
    <citation type="submission" date="2022-01" db="EMBL/GenBank/DDBJ databases">
        <title>Paenibacillus spongiae sp. nov., isolated from marine sponge.</title>
        <authorList>
            <person name="Li Z."/>
            <person name="Zhang M."/>
        </authorList>
    </citation>
    <scope>NUCLEOTIDE SEQUENCE</scope>
    <source>
        <strain evidence="1">PHS-Z3</strain>
    </source>
</reference>
<dbReference type="Gene3D" id="3.40.50.300">
    <property type="entry name" value="P-loop containing nucleotide triphosphate hydrolases"/>
    <property type="match status" value="1"/>
</dbReference>
<dbReference type="Proteomes" id="UP001057877">
    <property type="component" value="Chromosome"/>
</dbReference>
<evidence type="ECO:0000313" key="1">
    <source>
        <dbReference type="EMBL" id="UVI32741.1"/>
    </source>
</evidence>
<dbReference type="EMBL" id="CP091430">
    <property type="protein sequence ID" value="UVI32741.1"/>
    <property type="molecule type" value="Genomic_DNA"/>
</dbReference>